<proteinExistence type="predicted"/>
<dbReference type="Proteomes" id="UP000269301">
    <property type="component" value="Unassembled WGS sequence"/>
</dbReference>
<evidence type="ECO:0000256" key="1">
    <source>
        <dbReference type="SAM" id="SignalP"/>
    </source>
</evidence>
<evidence type="ECO:0008006" key="4">
    <source>
        <dbReference type="Google" id="ProtNLM"/>
    </source>
</evidence>
<evidence type="ECO:0000313" key="3">
    <source>
        <dbReference type="Proteomes" id="UP000269301"/>
    </source>
</evidence>
<reference evidence="2 3" key="1">
    <citation type="journal article" date="2016" name="Int. J. Syst. Evol. Microbiol.">
        <title>Oceanobacillus halophilus sp. nov., a novel moderately halophilic bacterium from a hypersaline lake.</title>
        <authorList>
            <person name="Amoozegar M.A."/>
            <person name="Bagheri M."/>
            <person name="Makhdoumi A."/>
            <person name="Nikou M.M."/>
            <person name="Fazeli S.A.S."/>
            <person name="Schumann P."/>
            <person name="Sproer C."/>
            <person name="Sanchez-Porro C."/>
            <person name="Ventosa A."/>
        </authorList>
    </citation>
    <scope>NUCLEOTIDE SEQUENCE [LARGE SCALE GENOMIC DNA]</scope>
    <source>
        <strain evidence="2 3">DSM 23996</strain>
    </source>
</reference>
<accession>A0A494ZSJ7</accession>
<dbReference type="OrthoDB" id="2452601at2"/>
<sequence length="174" mass="19917">MKKLIFSLNLSFIMVLTLTACADSSSSISPADEFKEYKTEGIEPIYERSQELSEMSGHFTTIVDQPEKAYNYLNDNIIPFVEDTKELAQDLNSNLVNQEIKDLNEISLKQLDLLIDSFSKQAEVVKLNTPPVDDESYNQSEEIYMEVIDLQEEIDQVIEAYNAKIDELEEKYGV</sequence>
<keyword evidence="3" id="KW-1185">Reference proteome</keyword>
<dbReference type="PROSITE" id="PS51257">
    <property type="entry name" value="PROKAR_LIPOPROTEIN"/>
    <property type="match status" value="1"/>
</dbReference>
<keyword evidence="1" id="KW-0732">Signal</keyword>
<feature type="chain" id="PRO_5019783941" description="Lipoprotein" evidence="1">
    <location>
        <begin position="23"/>
        <end position="174"/>
    </location>
</feature>
<dbReference type="AlphaFoldDB" id="A0A494ZSJ7"/>
<protein>
    <recommendedName>
        <fullName evidence="4">Lipoprotein</fullName>
    </recommendedName>
</protein>
<evidence type="ECO:0000313" key="2">
    <source>
        <dbReference type="EMBL" id="RKQ28336.1"/>
    </source>
</evidence>
<feature type="signal peptide" evidence="1">
    <location>
        <begin position="1"/>
        <end position="22"/>
    </location>
</feature>
<comment type="caution">
    <text evidence="2">The sequence shown here is derived from an EMBL/GenBank/DDBJ whole genome shotgun (WGS) entry which is preliminary data.</text>
</comment>
<dbReference type="EMBL" id="RBZP01000032">
    <property type="protein sequence ID" value="RKQ28336.1"/>
    <property type="molecule type" value="Genomic_DNA"/>
</dbReference>
<name>A0A494ZSJ7_9BACI</name>
<gene>
    <name evidence="2" type="ORF">D8M06_18995</name>
</gene>
<organism evidence="2 3">
    <name type="scientific">Oceanobacillus halophilus</name>
    <dbReference type="NCBI Taxonomy" id="930130"/>
    <lineage>
        <taxon>Bacteria</taxon>
        <taxon>Bacillati</taxon>
        <taxon>Bacillota</taxon>
        <taxon>Bacilli</taxon>
        <taxon>Bacillales</taxon>
        <taxon>Bacillaceae</taxon>
        <taxon>Oceanobacillus</taxon>
    </lineage>
</organism>
<dbReference type="RefSeq" id="WP_121206156.1">
    <property type="nucleotide sequence ID" value="NZ_RBZP01000032.1"/>
</dbReference>